<evidence type="ECO:0000256" key="6">
    <source>
        <dbReference type="ARBA" id="ARBA00012487"/>
    </source>
</evidence>
<dbReference type="EC" id="2.7.7.41" evidence="6 18"/>
<keyword evidence="17" id="KW-1208">Phospholipid metabolism</keyword>
<evidence type="ECO:0000256" key="4">
    <source>
        <dbReference type="ARBA" id="ARBA00005189"/>
    </source>
</evidence>
<keyword evidence="14" id="KW-0443">Lipid metabolism</keyword>
<dbReference type="RefSeq" id="WP_373656536.1">
    <property type="nucleotide sequence ID" value="NZ_JBGUAW010000008.1"/>
</dbReference>
<keyword evidence="12 18" id="KW-0548">Nucleotidyltransferase</keyword>
<proteinExistence type="inferred from homology"/>
<evidence type="ECO:0000256" key="13">
    <source>
        <dbReference type="ARBA" id="ARBA00022989"/>
    </source>
</evidence>
<dbReference type="PANTHER" id="PTHR46382">
    <property type="entry name" value="PHOSPHATIDATE CYTIDYLYLTRANSFERASE"/>
    <property type="match status" value="1"/>
</dbReference>
<evidence type="ECO:0000256" key="2">
    <source>
        <dbReference type="ARBA" id="ARBA00004651"/>
    </source>
</evidence>
<evidence type="ECO:0000256" key="8">
    <source>
        <dbReference type="ARBA" id="ARBA00022475"/>
    </source>
</evidence>
<dbReference type="Pfam" id="PF01148">
    <property type="entry name" value="CTP_transf_1"/>
    <property type="match status" value="1"/>
</dbReference>
<dbReference type="PANTHER" id="PTHR46382:SF1">
    <property type="entry name" value="PHOSPHATIDATE CYTIDYLYLTRANSFERASE"/>
    <property type="match status" value="1"/>
</dbReference>
<keyword evidence="13 19" id="KW-1133">Transmembrane helix</keyword>
<accession>A0ABV4TYV5</accession>
<reference evidence="20 21" key="1">
    <citation type="submission" date="2024-08" db="EMBL/GenBank/DDBJ databases">
        <title>Whole-genome sequencing of halo(alkali)philic microorganisms from hypersaline lakes.</title>
        <authorList>
            <person name="Sorokin D.Y."/>
            <person name="Merkel A.Y."/>
            <person name="Messina E."/>
            <person name="Yakimov M."/>
        </authorList>
    </citation>
    <scope>NUCLEOTIDE SEQUENCE [LARGE SCALE GENOMIC DNA]</scope>
    <source>
        <strain evidence="20 21">Cl-TMA</strain>
    </source>
</reference>
<comment type="catalytic activity">
    <reaction evidence="1 18">
        <text>a 1,2-diacyl-sn-glycero-3-phosphate + CTP + H(+) = a CDP-1,2-diacyl-sn-glycerol + diphosphate</text>
        <dbReference type="Rhea" id="RHEA:16229"/>
        <dbReference type="ChEBI" id="CHEBI:15378"/>
        <dbReference type="ChEBI" id="CHEBI:33019"/>
        <dbReference type="ChEBI" id="CHEBI:37563"/>
        <dbReference type="ChEBI" id="CHEBI:58332"/>
        <dbReference type="ChEBI" id="CHEBI:58608"/>
        <dbReference type="EC" id="2.7.7.41"/>
    </reaction>
</comment>
<protein>
    <recommendedName>
        <fullName evidence="7 18">Phosphatidate cytidylyltransferase</fullName>
        <ecNumber evidence="6 18">2.7.7.41</ecNumber>
    </recommendedName>
</protein>
<evidence type="ECO:0000256" key="1">
    <source>
        <dbReference type="ARBA" id="ARBA00001698"/>
    </source>
</evidence>
<evidence type="ECO:0000256" key="19">
    <source>
        <dbReference type="SAM" id="Phobius"/>
    </source>
</evidence>
<organism evidence="20 21">
    <name type="scientific">Thiohalorhabdus methylotrophus</name>
    <dbReference type="NCBI Taxonomy" id="3242694"/>
    <lineage>
        <taxon>Bacteria</taxon>
        <taxon>Pseudomonadati</taxon>
        <taxon>Pseudomonadota</taxon>
        <taxon>Gammaproteobacteria</taxon>
        <taxon>Thiohalorhabdales</taxon>
        <taxon>Thiohalorhabdaceae</taxon>
        <taxon>Thiohalorhabdus</taxon>
    </lineage>
</organism>
<comment type="caution">
    <text evidence="20">The sequence shown here is derived from an EMBL/GenBank/DDBJ whole genome shotgun (WGS) entry which is preliminary data.</text>
</comment>
<keyword evidence="10 18" id="KW-0808">Transferase</keyword>
<evidence type="ECO:0000256" key="18">
    <source>
        <dbReference type="RuleBase" id="RU003938"/>
    </source>
</evidence>
<keyword evidence="16" id="KW-0594">Phospholipid biosynthesis</keyword>
<feature type="transmembrane region" description="Helical" evidence="19">
    <location>
        <begin position="202"/>
        <end position="225"/>
    </location>
</feature>
<evidence type="ECO:0000256" key="9">
    <source>
        <dbReference type="ARBA" id="ARBA00022516"/>
    </source>
</evidence>
<evidence type="ECO:0000313" key="20">
    <source>
        <dbReference type="EMBL" id="MFA9461760.1"/>
    </source>
</evidence>
<evidence type="ECO:0000256" key="17">
    <source>
        <dbReference type="ARBA" id="ARBA00023264"/>
    </source>
</evidence>
<evidence type="ECO:0000256" key="12">
    <source>
        <dbReference type="ARBA" id="ARBA00022695"/>
    </source>
</evidence>
<evidence type="ECO:0000256" key="5">
    <source>
        <dbReference type="ARBA" id="ARBA00010185"/>
    </source>
</evidence>
<keyword evidence="9" id="KW-0444">Lipid biosynthesis</keyword>
<evidence type="ECO:0000256" key="16">
    <source>
        <dbReference type="ARBA" id="ARBA00023209"/>
    </source>
</evidence>
<feature type="transmembrane region" description="Helical" evidence="19">
    <location>
        <begin position="12"/>
        <end position="30"/>
    </location>
</feature>
<name>A0ABV4TYV5_9GAMM</name>
<evidence type="ECO:0000256" key="10">
    <source>
        <dbReference type="ARBA" id="ARBA00022679"/>
    </source>
</evidence>
<comment type="similarity">
    <text evidence="5 18">Belongs to the CDS family.</text>
</comment>
<feature type="transmembrane region" description="Helical" evidence="19">
    <location>
        <begin position="179"/>
        <end position="196"/>
    </location>
</feature>
<comment type="pathway">
    <text evidence="3 18">Phospholipid metabolism; CDP-diacylglycerol biosynthesis; CDP-diacylglycerol from sn-glycerol 3-phosphate: step 3/3.</text>
</comment>
<feature type="transmembrane region" description="Helical" evidence="19">
    <location>
        <begin position="36"/>
        <end position="55"/>
    </location>
</feature>
<evidence type="ECO:0000256" key="15">
    <source>
        <dbReference type="ARBA" id="ARBA00023136"/>
    </source>
</evidence>
<keyword evidence="11 18" id="KW-0812">Transmembrane</keyword>
<feature type="transmembrane region" description="Helical" evidence="19">
    <location>
        <begin position="139"/>
        <end position="158"/>
    </location>
</feature>
<evidence type="ECO:0000256" key="7">
    <source>
        <dbReference type="ARBA" id="ARBA00019373"/>
    </source>
</evidence>
<dbReference type="EMBL" id="JBGUAW010000008">
    <property type="protein sequence ID" value="MFA9461760.1"/>
    <property type="molecule type" value="Genomic_DNA"/>
</dbReference>
<keyword evidence="8" id="KW-1003">Cell membrane</keyword>
<keyword evidence="15 19" id="KW-0472">Membrane</keyword>
<dbReference type="Proteomes" id="UP001575181">
    <property type="component" value="Unassembled WGS sequence"/>
</dbReference>
<comment type="pathway">
    <text evidence="4">Lipid metabolism.</text>
</comment>
<sequence length="271" mass="28182">MNKPTRSQAIRSRTLTALVLIALILAGLFYLPPQGILALGVALALVGGLEWASLIHIHGRGRYLYAALMGGATYILTLLDPVGVALGAGLWWLLVAAEVPVFRPQTDEPVYRSPNALAGLVTLPPAMALLVHLVQTDPWQGLAVLVVIWTADIGAYAVGKAWGNRKLAPHISPGKSWEGLVGGMALAAAAGGLLAWKSPLAGPAPGLLAGVAVLVALIGQVGDLLESMFKRRAGMKDSGQWLPGHGGLLDRIDSLTAGVPVFALCLWGLGV</sequence>
<evidence type="ECO:0000256" key="3">
    <source>
        <dbReference type="ARBA" id="ARBA00005119"/>
    </source>
</evidence>
<gene>
    <name evidence="20" type="ORF">ACERLL_13110</name>
</gene>
<dbReference type="InterPro" id="IPR000374">
    <property type="entry name" value="PC_trans"/>
</dbReference>
<comment type="subcellular location">
    <subcellularLocation>
        <location evidence="2">Cell membrane</location>
        <topology evidence="2">Multi-pass membrane protein</topology>
    </subcellularLocation>
</comment>
<evidence type="ECO:0000313" key="21">
    <source>
        <dbReference type="Proteomes" id="UP001575181"/>
    </source>
</evidence>
<dbReference type="GO" id="GO:0016779">
    <property type="term" value="F:nucleotidyltransferase activity"/>
    <property type="evidence" value="ECO:0007669"/>
    <property type="project" value="UniProtKB-KW"/>
</dbReference>
<evidence type="ECO:0000256" key="14">
    <source>
        <dbReference type="ARBA" id="ARBA00023098"/>
    </source>
</evidence>
<evidence type="ECO:0000256" key="11">
    <source>
        <dbReference type="ARBA" id="ARBA00022692"/>
    </source>
</evidence>
<dbReference type="PROSITE" id="PS01315">
    <property type="entry name" value="CDS"/>
    <property type="match status" value="1"/>
</dbReference>
<keyword evidence="21" id="KW-1185">Reference proteome</keyword>
<feature type="transmembrane region" description="Helical" evidence="19">
    <location>
        <begin position="62"/>
        <end position="79"/>
    </location>
</feature>